<dbReference type="HOGENOM" id="CLU_005912_8_0_2"/>
<evidence type="ECO:0000256" key="8">
    <source>
        <dbReference type="ARBA" id="ARBA00023136"/>
    </source>
</evidence>
<dbReference type="FunCoup" id="Q2FRC4">
    <property type="interactions" value="19"/>
</dbReference>
<evidence type="ECO:0000256" key="7">
    <source>
        <dbReference type="ARBA" id="ARBA00023065"/>
    </source>
</evidence>
<evidence type="ECO:0000256" key="10">
    <source>
        <dbReference type="SAM" id="Phobius"/>
    </source>
</evidence>
<dbReference type="EnsemblBacteria" id="ABD40434">
    <property type="protein sequence ID" value="ABD40434"/>
    <property type="gene ID" value="Mhun_0680"/>
</dbReference>
<keyword evidence="8 10" id="KW-0472">Membrane</keyword>
<feature type="transmembrane region" description="Helical" evidence="10">
    <location>
        <begin position="34"/>
        <end position="53"/>
    </location>
</feature>
<evidence type="ECO:0000259" key="11">
    <source>
        <dbReference type="Pfam" id="PF00999"/>
    </source>
</evidence>
<feature type="transmembrane region" description="Helical" evidence="10">
    <location>
        <begin position="94"/>
        <end position="116"/>
    </location>
</feature>
<keyword evidence="13" id="KW-1185">Reference proteome</keyword>
<evidence type="ECO:0000256" key="6">
    <source>
        <dbReference type="ARBA" id="ARBA00023053"/>
    </source>
</evidence>
<organism evidence="12 13">
    <name type="scientific">Methanospirillum hungatei JF-1 (strain ATCC 27890 / DSM 864 / NBRC 100397 / JF-1)</name>
    <dbReference type="NCBI Taxonomy" id="323259"/>
    <lineage>
        <taxon>Archaea</taxon>
        <taxon>Methanobacteriati</taxon>
        <taxon>Methanobacteriota</taxon>
        <taxon>Stenosarchaea group</taxon>
        <taxon>Methanomicrobia</taxon>
        <taxon>Methanomicrobiales</taxon>
        <taxon>Methanospirillaceae</taxon>
        <taxon>Methanospirillum</taxon>
    </lineage>
</organism>
<dbReference type="Pfam" id="PF00999">
    <property type="entry name" value="Na_H_Exchanger"/>
    <property type="match status" value="1"/>
</dbReference>
<keyword evidence="2" id="KW-0813">Transport</keyword>
<accession>Q2FRC4</accession>
<dbReference type="InParanoid" id="Q2FRC4"/>
<evidence type="ECO:0000313" key="13">
    <source>
        <dbReference type="Proteomes" id="UP000001941"/>
    </source>
</evidence>
<dbReference type="GO" id="GO:0098719">
    <property type="term" value="P:sodium ion import across plasma membrane"/>
    <property type="evidence" value="ECO:0007669"/>
    <property type="project" value="TreeGrafter"/>
</dbReference>
<keyword evidence="7" id="KW-0406">Ion transport</keyword>
<evidence type="ECO:0000256" key="3">
    <source>
        <dbReference type="ARBA" id="ARBA00022475"/>
    </source>
</evidence>
<feature type="transmembrane region" description="Helical" evidence="10">
    <location>
        <begin position="203"/>
        <end position="225"/>
    </location>
</feature>
<sequence>MEHNLIIANEIIIIALLLVAIIASMTLRHLKMPYTIGLVLIGYAFSEFIVPHIDALKPIGPYFPAVDIILYIFLPPLIFESAIAVNTRLLNRNLFPVLCLAIFGVIISAGIIGYMIAWYFAIPLLFALLFGALISSTDPVAVISIFKEVGVPKRLQILVEGESLLNDACSIIMFQLVLLLISHPLLKNDLSFFETSALFTSQLLTSFVGGVFIGVIGGLILRVILRKTPLHSHIHQTATLVAAYLTYLLGDEMGFSGVIAVVSCGFITARAVSDWIGPDRREELNHFWEYIGFLANSLIFLLVGITISSLQDLSLLIKGGILGVFFLIGAVLLARFVPIVGTFAIFNRFTRHKVPFSYQIVCFWGGLRGAVAIALVLSLPLSLPFRDLIIAFSVLTVLFSIFVQGMTIGPLIQYLELGQSRLLRTFHQVYGDLVTSRAAQSSLLKSDLAGIIDSAILDEYIRTYREKSQYTEQKVREFWQEVHQTPDRMSVIRLFWLEAIHYEQKQYRQLYDDGLIHSPVYAELQYQTTIREDFIQSGNYHPPIRLYAPESRYGLWLYRFIRRIFPNSAMLNSYQNRIDIHLIFASVAVYVASSATIEYLERLSQWVCLDSAEITDIVDFYKKFEQKALSYLTSEHVVGSQNLSYVSGYLAERTAGAGMIHMLGHHIEEGIGDEKTLGHIIDRLIKEKNKAKKKVFQLCGDQIVP</sequence>
<evidence type="ECO:0000256" key="2">
    <source>
        <dbReference type="ARBA" id="ARBA00022448"/>
    </source>
</evidence>
<keyword evidence="3" id="KW-1003">Cell membrane</keyword>
<evidence type="ECO:0000313" key="12">
    <source>
        <dbReference type="EMBL" id="ABD40434.1"/>
    </source>
</evidence>
<dbReference type="PANTHER" id="PTHR10110">
    <property type="entry name" value="SODIUM/HYDROGEN EXCHANGER"/>
    <property type="match status" value="1"/>
</dbReference>
<evidence type="ECO:0000256" key="9">
    <source>
        <dbReference type="ARBA" id="ARBA00023201"/>
    </source>
</evidence>
<feature type="transmembrane region" description="Helical" evidence="10">
    <location>
        <begin position="358"/>
        <end position="383"/>
    </location>
</feature>
<keyword evidence="5 10" id="KW-1133">Transmembrane helix</keyword>
<dbReference type="GO" id="GO:0015386">
    <property type="term" value="F:potassium:proton antiporter activity"/>
    <property type="evidence" value="ECO:0007669"/>
    <property type="project" value="TreeGrafter"/>
</dbReference>
<comment type="subcellular location">
    <subcellularLocation>
        <location evidence="1">Cell membrane</location>
        <topology evidence="1">Multi-pass membrane protein</topology>
    </subcellularLocation>
</comment>
<dbReference type="eggNOG" id="arCOG01961">
    <property type="taxonomic scope" value="Archaea"/>
</dbReference>
<dbReference type="PANTHER" id="PTHR10110:SF86">
    <property type="entry name" value="SODIUM_HYDROGEN EXCHANGER 7"/>
    <property type="match status" value="1"/>
</dbReference>
<dbReference type="GO" id="GO:0005886">
    <property type="term" value="C:plasma membrane"/>
    <property type="evidence" value="ECO:0007669"/>
    <property type="project" value="UniProtKB-SubCell"/>
</dbReference>
<feature type="transmembrane region" description="Helical" evidence="10">
    <location>
        <begin position="122"/>
        <end position="143"/>
    </location>
</feature>
<feature type="transmembrane region" description="Helical" evidence="10">
    <location>
        <begin position="389"/>
        <end position="415"/>
    </location>
</feature>
<gene>
    <name evidence="12" type="ordered locus">Mhun_0680</name>
</gene>
<reference evidence="13" key="1">
    <citation type="journal article" date="2016" name="Stand. Genomic Sci.">
        <title>Complete genome sequence of Methanospirillum hungatei type strain JF1.</title>
        <authorList>
            <person name="Gunsalus R.P."/>
            <person name="Cook L.E."/>
            <person name="Crable B."/>
            <person name="Rohlin L."/>
            <person name="McDonald E."/>
            <person name="Mouttaki H."/>
            <person name="Sieber J.R."/>
            <person name="Poweleit N."/>
            <person name="Zhou H."/>
            <person name="Lapidus A.L."/>
            <person name="Daligault H.E."/>
            <person name="Land M."/>
            <person name="Gilna P."/>
            <person name="Ivanova N."/>
            <person name="Kyrpides N."/>
            <person name="Culley D.E."/>
            <person name="McInerney M.J."/>
        </authorList>
    </citation>
    <scope>NUCLEOTIDE SEQUENCE [LARGE SCALE GENOMIC DNA]</scope>
    <source>
        <strain evidence="13">ATCC 27890 / DSM 864 / NBRC 100397 / JF-1</strain>
    </source>
</reference>
<keyword evidence="4 10" id="KW-0812">Transmembrane</keyword>
<evidence type="ECO:0000256" key="4">
    <source>
        <dbReference type="ARBA" id="ARBA00022692"/>
    </source>
</evidence>
<feature type="transmembrane region" description="Helical" evidence="10">
    <location>
        <begin position="287"/>
        <end position="308"/>
    </location>
</feature>
<dbReference type="GeneID" id="3924116"/>
<protein>
    <submittedName>
        <fullName evidence="12">Sodium/proton antiporter, CPA1 family</fullName>
    </submittedName>
</protein>
<dbReference type="KEGG" id="mhu:Mhun_0680"/>
<dbReference type="InterPro" id="IPR018422">
    <property type="entry name" value="Cation/H_exchanger_CPA1"/>
</dbReference>
<dbReference type="AlphaFoldDB" id="Q2FRC4"/>
<feature type="transmembrane region" description="Helical" evidence="10">
    <location>
        <begin position="59"/>
        <end position="82"/>
    </location>
</feature>
<proteinExistence type="predicted"/>
<feature type="transmembrane region" description="Helical" evidence="10">
    <location>
        <begin position="255"/>
        <end position="275"/>
    </location>
</feature>
<evidence type="ECO:0000256" key="1">
    <source>
        <dbReference type="ARBA" id="ARBA00004651"/>
    </source>
</evidence>
<dbReference type="OrthoDB" id="11709at2157"/>
<dbReference type="PRINTS" id="PR01084">
    <property type="entry name" value="NAHEXCHNGR"/>
</dbReference>
<evidence type="ECO:0000256" key="5">
    <source>
        <dbReference type="ARBA" id="ARBA00022989"/>
    </source>
</evidence>
<keyword evidence="9" id="KW-0739">Sodium transport</keyword>
<dbReference type="GO" id="GO:0051453">
    <property type="term" value="P:regulation of intracellular pH"/>
    <property type="evidence" value="ECO:0007669"/>
    <property type="project" value="TreeGrafter"/>
</dbReference>
<keyword evidence="6" id="KW-0915">Sodium</keyword>
<dbReference type="EMBL" id="CP000254">
    <property type="protein sequence ID" value="ABD40434.1"/>
    <property type="molecule type" value="Genomic_DNA"/>
</dbReference>
<dbReference type="InterPro" id="IPR004709">
    <property type="entry name" value="NaH_exchanger"/>
</dbReference>
<dbReference type="Proteomes" id="UP000001941">
    <property type="component" value="Chromosome"/>
</dbReference>
<dbReference type="STRING" id="323259.Mhun_0680"/>
<feature type="transmembrane region" description="Helical" evidence="10">
    <location>
        <begin position="320"/>
        <end position="346"/>
    </location>
</feature>
<feature type="domain" description="Cation/H+ exchanger transmembrane" evidence="11">
    <location>
        <begin position="17"/>
        <end position="412"/>
    </location>
</feature>
<name>Q2FRC4_METHJ</name>
<dbReference type="Gene3D" id="6.10.140.1330">
    <property type="match status" value="1"/>
</dbReference>
<dbReference type="GO" id="GO:0015385">
    <property type="term" value="F:sodium:proton antiporter activity"/>
    <property type="evidence" value="ECO:0007669"/>
    <property type="project" value="InterPro"/>
</dbReference>
<dbReference type="InterPro" id="IPR006153">
    <property type="entry name" value="Cation/H_exchanger_TM"/>
</dbReference>
<dbReference type="RefSeq" id="WP_011447717.1">
    <property type="nucleotide sequence ID" value="NC_007796.1"/>
</dbReference>
<feature type="transmembrane region" description="Helical" evidence="10">
    <location>
        <begin position="6"/>
        <end position="27"/>
    </location>
</feature>